<evidence type="ECO:0000313" key="2">
    <source>
        <dbReference type="Proteomes" id="UP000265515"/>
    </source>
</evidence>
<sequence>MRDGDSGHGEGYCRCQQRRDIGRSNTTDCGVALAGICAQAADLSTDGDTSDDGAECLVPYENVERTRAGGHFPYDVNWVSGRLQPGTVGGTPCFAFKVNGEWVSYPAPTEASWSVDCGESWVIGGLDTAVGSVCAETDARRDPRWGWVPHDAPLLCGRVRMPMRDAMGNVWTVCYINGSFVSRHLNREVTEEEKMTMACPTAVAHCFSPPLRNPVELEVAEGKVFAGEQGYSYTHARGEEATADGLSPLVWNLSNLKPDVLAAIDITAHVIPEGQLQHHVAPQKYGYRVNWLPGCLHPATVDGKVTMAAKLQTGHWLPLGWMHASMVEQWQFLVVLARVSIFNADVKEHVLVVEHAKRCWEKIREEDRQMLCMGYDSMPEQGMCSMVEGSPGGQGQGDGENMYMAHIRRRHGCSAHFHG</sequence>
<comment type="caution">
    <text evidence="1">The sequence shown here is derived from an EMBL/GenBank/DDBJ whole genome shotgun (WGS) entry which is preliminary data.</text>
</comment>
<keyword evidence="2" id="KW-1185">Reference proteome</keyword>
<accession>A0A388LV36</accession>
<proteinExistence type="predicted"/>
<dbReference type="Proteomes" id="UP000265515">
    <property type="component" value="Unassembled WGS sequence"/>
</dbReference>
<dbReference type="Gramene" id="GBG86178">
    <property type="protein sequence ID" value="GBG86178"/>
    <property type="gene ID" value="CBR_g41082"/>
</dbReference>
<dbReference type="EMBL" id="BFEA01000552">
    <property type="protein sequence ID" value="GBG86178.1"/>
    <property type="molecule type" value="Genomic_DNA"/>
</dbReference>
<protein>
    <submittedName>
        <fullName evidence="1">Uncharacterized protein</fullName>
    </submittedName>
</protein>
<reference evidence="1 2" key="1">
    <citation type="journal article" date="2018" name="Cell">
        <title>The Chara Genome: Secondary Complexity and Implications for Plant Terrestrialization.</title>
        <authorList>
            <person name="Nishiyama T."/>
            <person name="Sakayama H."/>
            <person name="Vries J.D."/>
            <person name="Buschmann H."/>
            <person name="Saint-Marcoux D."/>
            <person name="Ullrich K.K."/>
            <person name="Haas F.B."/>
            <person name="Vanderstraeten L."/>
            <person name="Becker D."/>
            <person name="Lang D."/>
            <person name="Vosolsobe S."/>
            <person name="Rombauts S."/>
            <person name="Wilhelmsson P.K.I."/>
            <person name="Janitza P."/>
            <person name="Kern R."/>
            <person name="Heyl A."/>
            <person name="Rumpler F."/>
            <person name="Villalobos L.I.A.C."/>
            <person name="Clay J.M."/>
            <person name="Skokan R."/>
            <person name="Toyoda A."/>
            <person name="Suzuki Y."/>
            <person name="Kagoshima H."/>
            <person name="Schijlen E."/>
            <person name="Tajeshwar N."/>
            <person name="Catarino B."/>
            <person name="Hetherington A.J."/>
            <person name="Saltykova A."/>
            <person name="Bonnot C."/>
            <person name="Breuninger H."/>
            <person name="Symeonidi A."/>
            <person name="Radhakrishnan G.V."/>
            <person name="Van Nieuwerburgh F."/>
            <person name="Deforce D."/>
            <person name="Chang C."/>
            <person name="Karol K.G."/>
            <person name="Hedrich R."/>
            <person name="Ulvskov P."/>
            <person name="Glockner G."/>
            <person name="Delwiche C.F."/>
            <person name="Petrasek J."/>
            <person name="Van de Peer Y."/>
            <person name="Friml J."/>
            <person name="Beilby M."/>
            <person name="Dolan L."/>
            <person name="Kohara Y."/>
            <person name="Sugano S."/>
            <person name="Fujiyama A."/>
            <person name="Delaux P.-M."/>
            <person name="Quint M."/>
            <person name="TheiBen G."/>
            <person name="Hagemann M."/>
            <person name="Harholt J."/>
            <person name="Dunand C."/>
            <person name="Zachgo S."/>
            <person name="Langdale J."/>
            <person name="Maumus F."/>
            <person name="Straeten D.V.D."/>
            <person name="Gould S.B."/>
            <person name="Rensing S.A."/>
        </authorList>
    </citation>
    <scope>NUCLEOTIDE SEQUENCE [LARGE SCALE GENOMIC DNA]</scope>
    <source>
        <strain evidence="1 2">S276</strain>
    </source>
</reference>
<evidence type="ECO:0000313" key="1">
    <source>
        <dbReference type="EMBL" id="GBG86178.1"/>
    </source>
</evidence>
<dbReference type="AlphaFoldDB" id="A0A388LV36"/>
<organism evidence="1 2">
    <name type="scientific">Chara braunii</name>
    <name type="common">Braun's stonewort</name>
    <dbReference type="NCBI Taxonomy" id="69332"/>
    <lineage>
        <taxon>Eukaryota</taxon>
        <taxon>Viridiplantae</taxon>
        <taxon>Streptophyta</taxon>
        <taxon>Charophyceae</taxon>
        <taxon>Charales</taxon>
        <taxon>Characeae</taxon>
        <taxon>Chara</taxon>
    </lineage>
</organism>
<gene>
    <name evidence="1" type="ORF">CBR_g41082</name>
</gene>
<name>A0A388LV36_CHABU</name>